<evidence type="ECO:0000313" key="5">
    <source>
        <dbReference type="Proteomes" id="UP000325161"/>
    </source>
</evidence>
<dbReference type="OrthoDB" id="9806974at2"/>
<dbReference type="PANTHER" id="PTHR43477:SF1">
    <property type="entry name" value="DIHYDROANTICAPSIN 7-DEHYDROGENASE"/>
    <property type="match status" value="1"/>
</dbReference>
<accession>A0A5C0B476</accession>
<dbReference type="PRINTS" id="PR00080">
    <property type="entry name" value="SDRFAMILY"/>
</dbReference>
<name>A0A5C0B476_9BURK</name>
<dbReference type="AlphaFoldDB" id="A0A5C0B476"/>
<dbReference type="InterPro" id="IPR051122">
    <property type="entry name" value="SDR_DHRS6-like"/>
</dbReference>
<dbReference type="PANTHER" id="PTHR43477">
    <property type="entry name" value="DIHYDROANTICAPSIN 7-DEHYDROGENASE"/>
    <property type="match status" value="1"/>
</dbReference>
<organism evidence="4 5">
    <name type="scientific">Pigmentiphaga aceris</name>
    <dbReference type="NCBI Taxonomy" id="1940612"/>
    <lineage>
        <taxon>Bacteria</taxon>
        <taxon>Pseudomonadati</taxon>
        <taxon>Pseudomonadota</taxon>
        <taxon>Betaproteobacteria</taxon>
        <taxon>Burkholderiales</taxon>
        <taxon>Alcaligenaceae</taxon>
        <taxon>Pigmentiphaga</taxon>
    </lineage>
</organism>
<dbReference type="InterPro" id="IPR002347">
    <property type="entry name" value="SDR_fam"/>
</dbReference>
<gene>
    <name evidence="4" type="ORF">FXN63_23975</name>
</gene>
<keyword evidence="2" id="KW-0560">Oxidoreductase</keyword>
<dbReference type="EMBL" id="CP043046">
    <property type="protein sequence ID" value="QEI09538.1"/>
    <property type="molecule type" value="Genomic_DNA"/>
</dbReference>
<dbReference type="KEGG" id="pacr:FXN63_23975"/>
<dbReference type="GO" id="GO:0016491">
    <property type="term" value="F:oxidoreductase activity"/>
    <property type="evidence" value="ECO:0007669"/>
    <property type="project" value="UniProtKB-KW"/>
</dbReference>
<feature type="domain" description="Ketoreductase" evidence="3">
    <location>
        <begin position="47"/>
        <end position="219"/>
    </location>
</feature>
<protein>
    <submittedName>
        <fullName evidence="4">SDR family oxidoreductase</fullName>
    </submittedName>
</protein>
<dbReference type="Pfam" id="PF13561">
    <property type="entry name" value="adh_short_C2"/>
    <property type="match status" value="1"/>
</dbReference>
<evidence type="ECO:0000256" key="1">
    <source>
        <dbReference type="ARBA" id="ARBA00006484"/>
    </source>
</evidence>
<evidence type="ECO:0000256" key="2">
    <source>
        <dbReference type="ARBA" id="ARBA00023002"/>
    </source>
</evidence>
<evidence type="ECO:0000313" key="4">
    <source>
        <dbReference type="EMBL" id="QEI09538.1"/>
    </source>
</evidence>
<sequence>MNPGTRDEAGQAGESLVSTSNVDHVSGAQPLADPHHTGIADGISPLGLALVTGGASGMGRSTVEQLARDGFQVILVDRNGPLAEQEAASLRAQGLNVDARAIDLTDEAAVRALVRELPPLRALVNNAGLFDERKFLDVTNEDFRRIYEINLVAVATLTQEAARKMEDGARIVNIASRAYLGAKNHPHYVASKAAVVGYTRASAMELAPRGILVNAIAPGLIDTPILQALTPERLAAQLALQPTGKAGRPEDIARAVSFLVSPNMGFITGQVLFVDGGKSLGGSGS</sequence>
<dbReference type="InterPro" id="IPR036291">
    <property type="entry name" value="NAD(P)-bd_dom_sf"/>
</dbReference>
<dbReference type="Proteomes" id="UP000325161">
    <property type="component" value="Chromosome"/>
</dbReference>
<dbReference type="FunFam" id="3.40.50.720:FF:000084">
    <property type="entry name" value="Short-chain dehydrogenase reductase"/>
    <property type="match status" value="1"/>
</dbReference>
<dbReference type="SUPFAM" id="SSF51735">
    <property type="entry name" value="NAD(P)-binding Rossmann-fold domains"/>
    <property type="match status" value="1"/>
</dbReference>
<dbReference type="CDD" id="cd05233">
    <property type="entry name" value="SDR_c"/>
    <property type="match status" value="1"/>
</dbReference>
<comment type="similarity">
    <text evidence="1">Belongs to the short-chain dehydrogenases/reductases (SDR) family.</text>
</comment>
<dbReference type="PRINTS" id="PR00081">
    <property type="entry name" value="GDHRDH"/>
</dbReference>
<dbReference type="Gene3D" id="3.40.50.720">
    <property type="entry name" value="NAD(P)-binding Rossmann-like Domain"/>
    <property type="match status" value="1"/>
</dbReference>
<proteinExistence type="inferred from homology"/>
<dbReference type="SMART" id="SM00822">
    <property type="entry name" value="PKS_KR"/>
    <property type="match status" value="1"/>
</dbReference>
<keyword evidence="5" id="KW-1185">Reference proteome</keyword>
<dbReference type="InterPro" id="IPR057326">
    <property type="entry name" value="KR_dom"/>
</dbReference>
<reference evidence="4 5" key="1">
    <citation type="submission" date="2019-08" db="EMBL/GenBank/DDBJ databases">
        <title>Amphibian skin-associated Pigmentiphaga: genome sequence and occurrence across geography and hosts.</title>
        <authorList>
            <person name="Bletz M.C."/>
            <person name="Bunk B."/>
            <person name="Sproeer C."/>
            <person name="Biwer P."/>
            <person name="Reiter S."/>
            <person name="Rabemananjara F.C.E."/>
            <person name="Schulz S."/>
            <person name="Overmann J."/>
            <person name="Vences M."/>
        </authorList>
    </citation>
    <scope>NUCLEOTIDE SEQUENCE [LARGE SCALE GENOMIC DNA]</scope>
    <source>
        <strain evidence="4 5">Mada1488</strain>
    </source>
</reference>
<evidence type="ECO:0000259" key="3">
    <source>
        <dbReference type="SMART" id="SM00822"/>
    </source>
</evidence>